<protein>
    <submittedName>
        <fullName evidence="2">Uncharacterized protein</fullName>
    </submittedName>
</protein>
<evidence type="ECO:0000256" key="1">
    <source>
        <dbReference type="SAM" id="MobiDB-lite"/>
    </source>
</evidence>
<gene>
    <name evidence="2" type="ORF">WN48_10873</name>
</gene>
<dbReference type="Proteomes" id="UP000250275">
    <property type="component" value="Unassembled WGS sequence"/>
</dbReference>
<sequence>MFESVILRGLDSIELFVFGRGYVRENNFSDITKFELGKLCGELFVFEVMLGVRLKMEYFRVLMALSYETLSDAVTKATIRITDKFGPSKDVYSEFNEKLGLKARSFKTPGTVQSNGGPGALLVVRLRSKRKTNVTGTGPRWSDDRSTCLPSAIRVDVAGENDHVGSPVGFVTTSEEEGAEEASYAQRGPLFPVLRGVLAEDGAEDPRDRVDAQFPADRQRSEELHRPCLAEQRLER</sequence>
<organism evidence="2 3">
    <name type="scientific">Eufriesea mexicana</name>
    <dbReference type="NCBI Taxonomy" id="516756"/>
    <lineage>
        <taxon>Eukaryota</taxon>
        <taxon>Metazoa</taxon>
        <taxon>Ecdysozoa</taxon>
        <taxon>Arthropoda</taxon>
        <taxon>Hexapoda</taxon>
        <taxon>Insecta</taxon>
        <taxon>Pterygota</taxon>
        <taxon>Neoptera</taxon>
        <taxon>Endopterygota</taxon>
        <taxon>Hymenoptera</taxon>
        <taxon>Apocrita</taxon>
        <taxon>Aculeata</taxon>
        <taxon>Apoidea</taxon>
        <taxon>Anthophila</taxon>
        <taxon>Apidae</taxon>
        <taxon>Eufriesea</taxon>
    </lineage>
</organism>
<proteinExistence type="predicted"/>
<reference evidence="2 3" key="1">
    <citation type="submission" date="2015-07" db="EMBL/GenBank/DDBJ databases">
        <title>The genome of Eufriesea mexicana.</title>
        <authorList>
            <person name="Pan H."/>
            <person name="Kapheim K."/>
        </authorList>
    </citation>
    <scope>NUCLEOTIDE SEQUENCE [LARGE SCALE GENOMIC DNA]</scope>
    <source>
        <strain evidence="2">0111107269</strain>
        <tissue evidence="2">Whole body</tissue>
    </source>
</reference>
<feature type="region of interest" description="Disordered" evidence="1">
    <location>
        <begin position="201"/>
        <end position="236"/>
    </location>
</feature>
<name>A0A310SKZ3_9HYME</name>
<evidence type="ECO:0000313" key="2">
    <source>
        <dbReference type="EMBL" id="OAD61631.1"/>
    </source>
</evidence>
<evidence type="ECO:0000313" key="3">
    <source>
        <dbReference type="Proteomes" id="UP000250275"/>
    </source>
</evidence>
<accession>A0A310SKZ3</accession>
<dbReference type="AlphaFoldDB" id="A0A310SKZ3"/>
<feature type="compositionally biased region" description="Basic and acidic residues" evidence="1">
    <location>
        <begin position="204"/>
        <end position="236"/>
    </location>
</feature>
<dbReference type="EMBL" id="KQ760176">
    <property type="protein sequence ID" value="OAD61631.1"/>
    <property type="molecule type" value="Genomic_DNA"/>
</dbReference>
<keyword evidence="3" id="KW-1185">Reference proteome</keyword>